<reference evidence="1 2" key="1">
    <citation type="journal article" date="2015" name="Nature">
        <title>rRNA introns, odd ribosomes, and small enigmatic genomes across a large radiation of phyla.</title>
        <authorList>
            <person name="Brown C.T."/>
            <person name="Hug L.A."/>
            <person name="Thomas B.C."/>
            <person name="Sharon I."/>
            <person name="Castelle C.J."/>
            <person name="Singh A."/>
            <person name="Wilkins M.J."/>
            <person name="Williams K.H."/>
            <person name="Banfield J.F."/>
        </authorList>
    </citation>
    <scope>NUCLEOTIDE SEQUENCE [LARGE SCALE GENOMIC DNA]</scope>
</reference>
<protein>
    <recommendedName>
        <fullName evidence="3">Thioredoxin</fullName>
    </recommendedName>
</protein>
<dbReference type="InterPro" id="IPR036249">
    <property type="entry name" value="Thioredoxin-like_sf"/>
</dbReference>
<dbReference type="Proteomes" id="UP000034487">
    <property type="component" value="Unassembled WGS sequence"/>
</dbReference>
<dbReference type="Gene3D" id="3.40.30.10">
    <property type="entry name" value="Glutaredoxin"/>
    <property type="match status" value="1"/>
</dbReference>
<name>A0A0G1QE11_9BACT</name>
<evidence type="ECO:0000313" key="1">
    <source>
        <dbReference type="EMBL" id="KKU43057.1"/>
    </source>
</evidence>
<evidence type="ECO:0000313" key="2">
    <source>
        <dbReference type="Proteomes" id="UP000034487"/>
    </source>
</evidence>
<dbReference type="EMBL" id="LCMV01000038">
    <property type="protein sequence ID" value="KKU43057.1"/>
    <property type="molecule type" value="Genomic_DNA"/>
</dbReference>
<organism evidence="1 2">
    <name type="scientific">Berkelbacteria bacterium GW2011_GWA2_46_7</name>
    <dbReference type="NCBI Taxonomy" id="1618335"/>
    <lineage>
        <taxon>Bacteria</taxon>
        <taxon>Candidatus Berkelbacteria</taxon>
    </lineage>
</organism>
<evidence type="ECO:0008006" key="3">
    <source>
        <dbReference type="Google" id="ProtNLM"/>
    </source>
</evidence>
<gene>
    <name evidence="1" type="ORF">UX60_C0038G0004</name>
</gene>
<dbReference type="AlphaFoldDB" id="A0A0G1QE11"/>
<sequence>MVEKYQIGAMPTYIIEKKDQVVNSFVGAQSKVALVSALDQALS</sequence>
<accession>A0A0G1QE11</accession>
<proteinExistence type="predicted"/>
<dbReference type="SUPFAM" id="SSF52833">
    <property type="entry name" value="Thioredoxin-like"/>
    <property type="match status" value="1"/>
</dbReference>
<comment type="caution">
    <text evidence="1">The sequence shown here is derived from an EMBL/GenBank/DDBJ whole genome shotgun (WGS) entry which is preliminary data.</text>
</comment>